<gene>
    <name evidence="1" type="ORF">M422DRAFT_254751</name>
</gene>
<organism evidence="1 2">
    <name type="scientific">Sphaerobolus stellatus (strain SS14)</name>
    <dbReference type="NCBI Taxonomy" id="990650"/>
    <lineage>
        <taxon>Eukaryota</taxon>
        <taxon>Fungi</taxon>
        <taxon>Dikarya</taxon>
        <taxon>Basidiomycota</taxon>
        <taxon>Agaricomycotina</taxon>
        <taxon>Agaricomycetes</taxon>
        <taxon>Phallomycetidae</taxon>
        <taxon>Geastrales</taxon>
        <taxon>Sphaerobolaceae</taxon>
        <taxon>Sphaerobolus</taxon>
    </lineage>
</organism>
<sequence length="93" mass="10194">MINQSNSNASLAGSEISLVDSFLLLADLTGAERHTALVRPDPDHSALPHDRHPRAAIALRPFCVALYSPRLSSTTILAARIASLPTRHPRYRR</sequence>
<keyword evidence="2" id="KW-1185">Reference proteome</keyword>
<dbReference type="Proteomes" id="UP000054279">
    <property type="component" value="Unassembled WGS sequence"/>
</dbReference>
<evidence type="ECO:0000313" key="2">
    <source>
        <dbReference type="Proteomes" id="UP000054279"/>
    </source>
</evidence>
<dbReference type="AlphaFoldDB" id="A0A0C9VUW6"/>
<protein>
    <submittedName>
        <fullName evidence="1">Uncharacterized protein</fullName>
    </submittedName>
</protein>
<proteinExistence type="predicted"/>
<accession>A0A0C9VUW6</accession>
<dbReference type="EMBL" id="KN837132">
    <property type="protein sequence ID" value="KIJ42056.1"/>
    <property type="molecule type" value="Genomic_DNA"/>
</dbReference>
<dbReference type="HOGENOM" id="CLU_2401088_0_0_1"/>
<evidence type="ECO:0000313" key="1">
    <source>
        <dbReference type="EMBL" id="KIJ42056.1"/>
    </source>
</evidence>
<name>A0A0C9VUW6_SPHS4</name>
<reference evidence="1 2" key="1">
    <citation type="submission" date="2014-06" db="EMBL/GenBank/DDBJ databases">
        <title>Evolutionary Origins and Diversification of the Mycorrhizal Mutualists.</title>
        <authorList>
            <consortium name="DOE Joint Genome Institute"/>
            <consortium name="Mycorrhizal Genomics Consortium"/>
            <person name="Kohler A."/>
            <person name="Kuo A."/>
            <person name="Nagy L.G."/>
            <person name="Floudas D."/>
            <person name="Copeland A."/>
            <person name="Barry K.W."/>
            <person name="Cichocki N."/>
            <person name="Veneault-Fourrey C."/>
            <person name="LaButti K."/>
            <person name="Lindquist E.A."/>
            <person name="Lipzen A."/>
            <person name="Lundell T."/>
            <person name="Morin E."/>
            <person name="Murat C."/>
            <person name="Riley R."/>
            <person name="Ohm R."/>
            <person name="Sun H."/>
            <person name="Tunlid A."/>
            <person name="Henrissat B."/>
            <person name="Grigoriev I.V."/>
            <person name="Hibbett D.S."/>
            <person name="Martin F."/>
        </authorList>
    </citation>
    <scope>NUCLEOTIDE SEQUENCE [LARGE SCALE GENOMIC DNA]</scope>
    <source>
        <strain evidence="1 2">SS14</strain>
    </source>
</reference>